<dbReference type="Pfam" id="PF21198">
    <property type="entry name" value="ASH2L-like_WH"/>
    <property type="match status" value="1"/>
</dbReference>
<evidence type="ECO:0000313" key="6">
    <source>
        <dbReference type="Proteomes" id="UP000290809"/>
    </source>
</evidence>
<feature type="region of interest" description="Disordered" evidence="3">
    <location>
        <begin position="88"/>
        <end position="124"/>
    </location>
</feature>
<dbReference type="PANTHER" id="PTHR10598:SF0">
    <property type="entry name" value="SET1_ASH2 HISTONE METHYLTRANSFERASE COMPLEX SUBUNIT ASH2"/>
    <property type="match status" value="1"/>
</dbReference>
<dbReference type="AlphaFoldDB" id="A0A430Q027"/>
<reference evidence="5 6" key="1">
    <citation type="journal article" date="2019" name="PLoS Pathog.">
        <title>Genome sequence of the bovine parasite Schistosoma bovis Tanzania.</title>
        <authorList>
            <person name="Oey H."/>
            <person name="Zakrzewski M."/>
            <person name="Gobert G."/>
            <person name="Gravermann K."/>
            <person name="Stoye J."/>
            <person name="Jones M."/>
            <person name="Mcmanus D."/>
            <person name="Krause L."/>
        </authorList>
    </citation>
    <scope>NUCLEOTIDE SEQUENCE [LARGE SCALE GENOMIC DNA]</scope>
    <source>
        <strain evidence="5 6">TAN1997</strain>
    </source>
</reference>
<dbReference type="InterPro" id="IPR003877">
    <property type="entry name" value="SPRY_dom"/>
</dbReference>
<keyword evidence="5" id="KW-0808">Transferase</keyword>
<dbReference type="InterPro" id="IPR037353">
    <property type="entry name" value="ASH2"/>
</dbReference>
<dbReference type="Pfam" id="PF00622">
    <property type="entry name" value="SPRY"/>
    <property type="match status" value="2"/>
</dbReference>
<dbReference type="GO" id="GO:0048188">
    <property type="term" value="C:Set1C/COMPASS complex"/>
    <property type="evidence" value="ECO:0007669"/>
    <property type="project" value="InterPro"/>
</dbReference>
<comment type="subcellular location">
    <subcellularLocation>
        <location evidence="1">Nucleus</location>
    </subcellularLocation>
</comment>
<evidence type="ECO:0000256" key="3">
    <source>
        <dbReference type="SAM" id="MobiDB-lite"/>
    </source>
</evidence>
<name>A0A430Q027_SCHBO</name>
<evidence type="ECO:0000256" key="2">
    <source>
        <dbReference type="ARBA" id="ARBA00023242"/>
    </source>
</evidence>
<dbReference type="Proteomes" id="UP000290809">
    <property type="component" value="Unassembled WGS sequence"/>
</dbReference>
<dbReference type="SMART" id="SM00449">
    <property type="entry name" value="SPRY"/>
    <property type="match status" value="1"/>
</dbReference>
<dbReference type="InterPro" id="IPR053835">
    <property type="entry name" value="ASH2L-like_WH"/>
</dbReference>
<proteinExistence type="predicted"/>
<dbReference type="EMBL" id="QMKO01003659">
    <property type="protein sequence ID" value="RTG81027.1"/>
    <property type="molecule type" value="Genomic_DNA"/>
</dbReference>
<dbReference type="Gene3D" id="3.90.980.20">
    <property type="match status" value="1"/>
</dbReference>
<feature type="compositionally biased region" description="Polar residues" evidence="3">
    <location>
        <begin position="90"/>
        <end position="106"/>
    </location>
</feature>
<evidence type="ECO:0000256" key="1">
    <source>
        <dbReference type="ARBA" id="ARBA00004123"/>
    </source>
</evidence>
<dbReference type="SUPFAM" id="SSF49899">
    <property type="entry name" value="Concanavalin A-like lectins/glucanases"/>
    <property type="match status" value="1"/>
</dbReference>
<dbReference type="STRING" id="6184.A0A430Q027"/>
<comment type="caution">
    <text evidence="5">The sequence shown here is derived from an EMBL/GenBank/DDBJ whole genome shotgun (WGS) entry which is preliminary data.</text>
</comment>
<dbReference type="InterPro" id="IPR013320">
    <property type="entry name" value="ConA-like_dom_sf"/>
</dbReference>
<dbReference type="PANTHER" id="PTHR10598">
    <property type="entry name" value="SET1/ASH2 HISTONE METHYLTRANSFERASE COMPLEX SUBUNIT ASH2"/>
    <property type="match status" value="1"/>
</dbReference>
<keyword evidence="2" id="KW-0539">Nucleus</keyword>
<dbReference type="PROSITE" id="PS50188">
    <property type="entry name" value="B302_SPRY"/>
    <property type="match status" value="1"/>
</dbReference>
<dbReference type="InterPro" id="IPR001870">
    <property type="entry name" value="B30.2/SPRY"/>
</dbReference>
<evidence type="ECO:0000259" key="4">
    <source>
        <dbReference type="PROSITE" id="PS50188"/>
    </source>
</evidence>
<organism evidence="5 6">
    <name type="scientific">Schistosoma bovis</name>
    <name type="common">Blood fluke</name>
    <dbReference type="NCBI Taxonomy" id="6184"/>
    <lineage>
        <taxon>Eukaryota</taxon>
        <taxon>Metazoa</taxon>
        <taxon>Spiralia</taxon>
        <taxon>Lophotrochozoa</taxon>
        <taxon>Platyhelminthes</taxon>
        <taxon>Trematoda</taxon>
        <taxon>Digenea</taxon>
        <taxon>Strigeidida</taxon>
        <taxon>Schistosomatoidea</taxon>
        <taxon>Schistosomatidae</taxon>
        <taxon>Schistosoma</taxon>
    </lineage>
</organism>
<gene>
    <name evidence="5" type="ORF">DC041_0011797</name>
</gene>
<feature type="compositionally biased region" description="Low complexity" evidence="3">
    <location>
        <begin position="112"/>
        <end position="123"/>
    </location>
</feature>
<feature type="domain" description="B30.2/SPRY" evidence="4">
    <location>
        <begin position="167"/>
        <end position="351"/>
    </location>
</feature>
<protein>
    <submittedName>
        <fullName evidence="5">Set1/Ash2 histone methyltransferase complex subunit ASH2</fullName>
    </submittedName>
</protein>
<accession>A0A430Q027</accession>
<keyword evidence="6" id="KW-1185">Reference proteome</keyword>
<dbReference type="GO" id="GO:0008168">
    <property type="term" value="F:methyltransferase activity"/>
    <property type="evidence" value="ECO:0007669"/>
    <property type="project" value="UniProtKB-KW"/>
</dbReference>
<keyword evidence="5" id="KW-0489">Methyltransferase</keyword>
<evidence type="ECO:0000313" key="5">
    <source>
        <dbReference type="EMBL" id="RTG81027.1"/>
    </source>
</evidence>
<dbReference type="GO" id="GO:0032259">
    <property type="term" value="P:methylation"/>
    <property type="evidence" value="ECO:0007669"/>
    <property type="project" value="UniProtKB-KW"/>
</dbReference>
<dbReference type="GO" id="GO:0000976">
    <property type="term" value="F:transcription cis-regulatory region binding"/>
    <property type="evidence" value="ECO:0007669"/>
    <property type="project" value="TreeGrafter"/>
</dbReference>
<dbReference type="Gene3D" id="2.60.120.920">
    <property type="match status" value="1"/>
</dbReference>
<dbReference type="CDD" id="cd12872">
    <property type="entry name" value="SPRY_Ash2"/>
    <property type="match status" value="1"/>
</dbReference>
<sequence>MEMKELIPFLEEYWEELTTQPRRSNNSWYPNIHKTLTSSDVFKTVETSDGLCVCLSNTDLTKIGPSYDRFRALTSQLRTNITKLGVPSANIPNSVSQTQPSISGSVSDALDQSSNLTSSNNQLPFTNEADGIDVPVWRKRKSPGSGLSGGMGNFYNGSSVISTVPGGSSESAALGTVTNSDVPGFPGTRTAASSNGDVNNGLSSGLLSVTGEKGYCMVRATHSVNSGTWYFEATITEQPEGSATRIGWSQMYGNLQAPCGYDKFSYSWRSRLGTAFHESRGKHYADEGYKKDDVIGCMIYLPSTTGPFTSLENQCSESSGLFKTPQANSLSSVAGDIKSNLNNTSSGQNMNKYKNLFCTSNYLPETYKDRITFYHNGKCMGAAFTNIYAGTYYPAISIYKSATVSVNFGPYFKYPPSDVTDWEPMSSRVISAAVEQTVADMICLVEKDGFIERTIKSCTPQFN</sequence>
<dbReference type="InterPro" id="IPR043136">
    <property type="entry name" value="B30.2/SPRY_sf"/>
</dbReference>